<evidence type="ECO:0000256" key="1">
    <source>
        <dbReference type="SAM" id="MobiDB-lite"/>
    </source>
</evidence>
<gene>
    <name evidence="2" type="ORF">FN846DRAFT_474206</name>
</gene>
<dbReference type="AlphaFoldDB" id="A0A5J5EER7"/>
<keyword evidence="3" id="KW-1185">Reference proteome</keyword>
<proteinExistence type="predicted"/>
<evidence type="ECO:0000313" key="2">
    <source>
        <dbReference type="EMBL" id="KAA8893844.1"/>
    </source>
</evidence>
<comment type="caution">
    <text evidence="2">The sequence shown here is derived from an EMBL/GenBank/DDBJ whole genome shotgun (WGS) entry which is preliminary data.</text>
</comment>
<feature type="region of interest" description="Disordered" evidence="1">
    <location>
        <begin position="215"/>
        <end position="263"/>
    </location>
</feature>
<evidence type="ECO:0000313" key="3">
    <source>
        <dbReference type="Proteomes" id="UP000326924"/>
    </source>
</evidence>
<dbReference type="InterPro" id="IPR032675">
    <property type="entry name" value="LRR_dom_sf"/>
</dbReference>
<dbReference type="EMBL" id="VXIS01000396">
    <property type="protein sequence ID" value="KAA8893844.1"/>
    <property type="molecule type" value="Genomic_DNA"/>
</dbReference>
<dbReference type="Proteomes" id="UP000326924">
    <property type="component" value="Unassembled WGS sequence"/>
</dbReference>
<dbReference type="Gene3D" id="3.80.10.10">
    <property type="entry name" value="Ribonuclease Inhibitor"/>
    <property type="match status" value="1"/>
</dbReference>
<sequence length="263" mass="27729">MASYTPYHEDTPAVPQMCTWAHTEDWNPAGLTRPGLRGVCFQLAFEARDAHLQTITTLPALCNALTAVAVLDSSRLTDAGISDLVTCCPELKVLSLRGASKLTNASLHVALTKLSKLELLRIAGCSAASRSGKLKTKGSITLLLRGSGESGGSNGVARGLKKLDLTGQDGLSFAACMRLSGEREGLEVVVGSTAAYTYWKGAIVKVERNPVLGGGYMGGPGESGIAEEEEGEDGESDWEEEEYSDPEDETKTQPPSTPSRPAG</sequence>
<dbReference type="InParanoid" id="A0A5J5EER7"/>
<feature type="compositionally biased region" description="Acidic residues" evidence="1">
    <location>
        <begin position="225"/>
        <end position="248"/>
    </location>
</feature>
<evidence type="ECO:0008006" key="4">
    <source>
        <dbReference type="Google" id="ProtNLM"/>
    </source>
</evidence>
<organism evidence="2 3">
    <name type="scientific">Sphaerosporella brunnea</name>
    <dbReference type="NCBI Taxonomy" id="1250544"/>
    <lineage>
        <taxon>Eukaryota</taxon>
        <taxon>Fungi</taxon>
        <taxon>Dikarya</taxon>
        <taxon>Ascomycota</taxon>
        <taxon>Pezizomycotina</taxon>
        <taxon>Pezizomycetes</taxon>
        <taxon>Pezizales</taxon>
        <taxon>Pyronemataceae</taxon>
        <taxon>Sphaerosporella</taxon>
    </lineage>
</organism>
<protein>
    <recommendedName>
        <fullName evidence="4">F-box domain-containing protein</fullName>
    </recommendedName>
</protein>
<name>A0A5J5EER7_9PEZI</name>
<dbReference type="OrthoDB" id="550575at2759"/>
<reference evidence="2 3" key="1">
    <citation type="submission" date="2019-09" db="EMBL/GenBank/DDBJ databases">
        <title>Draft genome of the ectomycorrhizal ascomycete Sphaerosporella brunnea.</title>
        <authorList>
            <consortium name="DOE Joint Genome Institute"/>
            <person name="Benucci G.M."/>
            <person name="Marozzi G."/>
            <person name="Antonielli L."/>
            <person name="Sanchez S."/>
            <person name="Marco P."/>
            <person name="Wang X."/>
            <person name="Falini L.B."/>
            <person name="Barry K."/>
            <person name="Haridas S."/>
            <person name="Lipzen A."/>
            <person name="Labutti K."/>
            <person name="Grigoriev I.V."/>
            <person name="Murat C."/>
            <person name="Martin F."/>
            <person name="Albertini E."/>
            <person name="Donnini D."/>
            <person name="Bonito G."/>
        </authorList>
    </citation>
    <scope>NUCLEOTIDE SEQUENCE [LARGE SCALE GENOMIC DNA]</scope>
    <source>
        <strain evidence="2 3">Sb_GMNB300</strain>
    </source>
</reference>
<dbReference type="SUPFAM" id="SSF52047">
    <property type="entry name" value="RNI-like"/>
    <property type="match status" value="1"/>
</dbReference>
<accession>A0A5J5EER7</accession>